<evidence type="ECO:0000256" key="2">
    <source>
        <dbReference type="SAM" id="MobiDB-lite"/>
    </source>
</evidence>
<dbReference type="SMART" id="SM00357">
    <property type="entry name" value="CSP"/>
    <property type="match status" value="1"/>
</dbReference>
<evidence type="ECO:0000256" key="1">
    <source>
        <dbReference type="RuleBase" id="RU000408"/>
    </source>
</evidence>
<dbReference type="PRINTS" id="PR00050">
    <property type="entry name" value="COLDSHOCK"/>
</dbReference>
<dbReference type="Proteomes" id="UP000008130">
    <property type="component" value="Chromosome"/>
</dbReference>
<name>F2J0I7_POLGS</name>
<dbReference type="GO" id="GO:0005829">
    <property type="term" value="C:cytosol"/>
    <property type="evidence" value="ECO:0007669"/>
    <property type="project" value="UniProtKB-ARBA"/>
</dbReference>
<dbReference type="eggNOG" id="COG1278">
    <property type="taxonomic scope" value="Bacteria"/>
</dbReference>
<dbReference type="PANTHER" id="PTHR46565:SF20">
    <property type="entry name" value="COLD SHOCK DOMAIN-CONTAINING PROTEIN 4"/>
    <property type="match status" value="1"/>
</dbReference>
<sequence length="250" mass="24499">MHDGDSDRRSRGRRGGKREFGGPQDFGSDFGGGFGGGDYGGGHRPGGYGGRDEYASGDRDGGSRYGGGREGGGGYGGGGGGREGGGGYGGGGGRGGGYGGGGGGYGGGRSGGGGYGGGGGGRSGGYGGGGGGRFGGGGGGGEGDGEGFRPRRPRPEFDGPVERGPRQSGTVKFFKSDKGFGFITPDNGEADVFVHISAVERSGFTTLDSGQRVSFETEPDRRGKGPKAVNLQALEGEAGGENEDSDGYDD</sequence>
<feature type="region of interest" description="Disordered" evidence="2">
    <location>
        <begin position="210"/>
        <end position="250"/>
    </location>
</feature>
<dbReference type="PRINTS" id="PR01228">
    <property type="entry name" value="EGGSHELL"/>
</dbReference>
<dbReference type="EMBL" id="CP002568">
    <property type="protein sequence ID" value="ADZ69655.1"/>
    <property type="molecule type" value="Genomic_DNA"/>
</dbReference>
<feature type="region of interest" description="Disordered" evidence="2">
    <location>
        <begin position="1"/>
        <end position="173"/>
    </location>
</feature>
<dbReference type="Pfam" id="PF00313">
    <property type="entry name" value="CSD"/>
    <property type="match status" value="1"/>
</dbReference>
<dbReference type="AlphaFoldDB" id="F2J0I7"/>
<feature type="domain" description="CSD" evidence="3">
    <location>
        <begin position="166"/>
        <end position="233"/>
    </location>
</feature>
<dbReference type="Gene3D" id="2.40.50.140">
    <property type="entry name" value="Nucleic acid-binding proteins"/>
    <property type="match status" value="1"/>
</dbReference>
<dbReference type="PROSITE" id="PS00352">
    <property type="entry name" value="CSD_1"/>
    <property type="match status" value="1"/>
</dbReference>
<proteinExistence type="predicted"/>
<dbReference type="PROSITE" id="PS51857">
    <property type="entry name" value="CSD_2"/>
    <property type="match status" value="1"/>
</dbReference>
<keyword evidence="5" id="KW-1185">Reference proteome</keyword>
<feature type="compositionally biased region" description="Gly residues" evidence="2">
    <location>
        <begin position="63"/>
        <end position="142"/>
    </location>
</feature>
<feature type="compositionally biased region" description="Basic and acidic residues" evidence="2">
    <location>
        <begin position="146"/>
        <end position="165"/>
    </location>
</feature>
<dbReference type="GO" id="GO:0003676">
    <property type="term" value="F:nucleic acid binding"/>
    <property type="evidence" value="ECO:0007669"/>
    <property type="project" value="InterPro"/>
</dbReference>
<dbReference type="HOGENOM" id="CLU_078760_0_0_5"/>
<feature type="compositionally biased region" description="Basic and acidic residues" evidence="2">
    <location>
        <begin position="50"/>
        <end position="62"/>
    </location>
</feature>
<feature type="compositionally biased region" description="Gly residues" evidence="2">
    <location>
        <begin position="29"/>
        <end position="49"/>
    </location>
</feature>
<dbReference type="CDD" id="cd04458">
    <property type="entry name" value="CSP_CDS"/>
    <property type="match status" value="1"/>
</dbReference>
<accession>F2J0I7</accession>
<dbReference type="InterPro" id="IPR002059">
    <property type="entry name" value="CSP_DNA-bd"/>
</dbReference>
<evidence type="ECO:0000313" key="5">
    <source>
        <dbReference type="Proteomes" id="UP000008130"/>
    </source>
</evidence>
<gene>
    <name evidence="4" type="primary">cspA2</name>
    <name evidence="4" type="ordered locus">SL003B_1226</name>
</gene>
<dbReference type="InterPro" id="IPR011129">
    <property type="entry name" value="CSD"/>
</dbReference>
<comment type="subcellular location">
    <subcellularLocation>
        <location evidence="1">Cytoplasm</location>
    </subcellularLocation>
</comment>
<reference evidence="4 5" key="1">
    <citation type="journal article" date="2011" name="J. Bacteriol.">
        <title>Complete genome sequence of Polymorphum gilvum SL003B-26A1T, a crude oil-degrading bacterium from oil-polluted saline soil.</title>
        <authorList>
            <person name="Li S.G."/>
            <person name="Tang Y.Q."/>
            <person name="Nie Y."/>
            <person name="Cai M."/>
            <person name="Wu X.L."/>
        </authorList>
    </citation>
    <scope>NUCLEOTIDE SEQUENCE [LARGE SCALE GENOMIC DNA]</scope>
    <source>
        <strain evidence="5">LMG 25793 / CGMCC 1.9160 / SL003B-26A1</strain>
    </source>
</reference>
<evidence type="ECO:0000313" key="4">
    <source>
        <dbReference type="EMBL" id="ADZ69655.1"/>
    </source>
</evidence>
<dbReference type="SUPFAM" id="SSF50249">
    <property type="entry name" value="Nucleic acid-binding proteins"/>
    <property type="match status" value="1"/>
</dbReference>
<protein>
    <submittedName>
        <fullName evidence="4">Putative cold shock-like transcription regulator protein</fullName>
    </submittedName>
</protein>
<dbReference type="InterPro" id="IPR012340">
    <property type="entry name" value="NA-bd_OB-fold"/>
</dbReference>
<dbReference type="KEGG" id="pgv:SL003B_1226"/>
<dbReference type="STRING" id="991905.SL003B_1226"/>
<dbReference type="InterPro" id="IPR019844">
    <property type="entry name" value="CSD_CS"/>
</dbReference>
<organism evidence="4 5">
    <name type="scientific">Polymorphum gilvum (strain LMG 25793 / CGMCC 1.9160 / SL003B-26A1)</name>
    <dbReference type="NCBI Taxonomy" id="991905"/>
    <lineage>
        <taxon>Bacteria</taxon>
        <taxon>Pseudomonadati</taxon>
        <taxon>Pseudomonadota</taxon>
        <taxon>Alphaproteobacteria</taxon>
        <taxon>Rhodobacterales</taxon>
        <taxon>Paracoccaceae</taxon>
        <taxon>Polymorphum</taxon>
    </lineage>
</organism>
<feature type="compositionally biased region" description="Acidic residues" evidence="2">
    <location>
        <begin position="238"/>
        <end position="250"/>
    </location>
</feature>
<dbReference type="PANTHER" id="PTHR46565">
    <property type="entry name" value="COLD SHOCK DOMAIN PROTEIN 2"/>
    <property type="match status" value="1"/>
</dbReference>
<evidence type="ECO:0000259" key="3">
    <source>
        <dbReference type="PROSITE" id="PS51857"/>
    </source>
</evidence>